<feature type="region of interest" description="Disordered" evidence="1">
    <location>
        <begin position="89"/>
        <end position="163"/>
    </location>
</feature>
<dbReference type="EMBL" id="KZ503049">
    <property type="protein sequence ID" value="PKU68765.1"/>
    <property type="molecule type" value="Genomic_DNA"/>
</dbReference>
<dbReference type="AlphaFoldDB" id="A0A2I0VZD8"/>
<dbReference type="PANTHER" id="PTHR33922">
    <property type="entry name" value="OS01G0888066 PROTEIN-RELATED"/>
    <property type="match status" value="1"/>
</dbReference>
<dbReference type="PANTHER" id="PTHR33922:SF2">
    <property type="entry name" value="OS07G0589600 PROTEIN"/>
    <property type="match status" value="1"/>
</dbReference>
<keyword evidence="3" id="KW-1185">Reference proteome</keyword>
<sequence length="271" mass="29094">MADETKWVTFDSDSDSDSDEALSLSDLPVSKPDNNNPKEESASAASPPKDEQFEFRILAGGGNHSSTELVSMCAAEDVFFHGQLLPLGPTRSVSRSDSTASVSVDSSTSVSRSHSSNSCASSSDAPQSLARIRSNTLYAYPSPKPRVRPAGRNSSGRRSTGSAPPVGWGLLRLGVAMAPEMELSDIRVRLARGGSVKTVEKRGNAVRRLLGGGLMGCTCSPEDVVSAKVLNAKKKGEGRRRVAGFMERRERMFEWLEELSLGKEPLMKFGL</sequence>
<protein>
    <submittedName>
        <fullName evidence="2">Uncharacterized protein</fullName>
    </submittedName>
</protein>
<dbReference type="Proteomes" id="UP000233837">
    <property type="component" value="Unassembled WGS sequence"/>
</dbReference>
<gene>
    <name evidence="2" type="ORF">MA16_Dca014235</name>
</gene>
<dbReference type="OrthoDB" id="778913at2759"/>
<reference evidence="2 3" key="2">
    <citation type="journal article" date="2017" name="Nature">
        <title>The Apostasia genome and the evolution of orchids.</title>
        <authorList>
            <person name="Zhang G.Q."/>
            <person name="Liu K.W."/>
            <person name="Li Z."/>
            <person name="Lohaus R."/>
            <person name="Hsiao Y.Y."/>
            <person name="Niu S.C."/>
            <person name="Wang J.Y."/>
            <person name="Lin Y.C."/>
            <person name="Xu Q."/>
            <person name="Chen L.J."/>
            <person name="Yoshida K."/>
            <person name="Fujiwara S."/>
            <person name="Wang Z.W."/>
            <person name="Zhang Y.Q."/>
            <person name="Mitsuda N."/>
            <person name="Wang M."/>
            <person name="Liu G.H."/>
            <person name="Pecoraro L."/>
            <person name="Huang H.X."/>
            <person name="Xiao X.J."/>
            <person name="Lin M."/>
            <person name="Wu X.Y."/>
            <person name="Wu W.L."/>
            <person name="Chen Y.Y."/>
            <person name="Chang S.B."/>
            <person name="Sakamoto S."/>
            <person name="Ohme-Takagi M."/>
            <person name="Yagi M."/>
            <person name="Zeng S.J."/>
            <person name="Shen C.Y."/>
            <person name="Yeh C.M."/>
            <person name="Luo Y.B."/>
            <person name="Tsai W.C."/>
            <person name="Van de Peer Y."/>
            <person name="Liu Z.J."/>
        </authorList>
    </citation>
    <scope>NUCLEOTIDE SEQUENCE [LARGE SCALE GENOMIC DNA]</scope>
    <source>
        <tissue evidence="2">The whole plant</tissue>
    </source>
</reference>
<feature type="region of interest" description="Disordered" evidence="1">
    <location>
        <begin position="1"/>
        <end position="54"/>
    </location>
</feature>
<evidence type="ECO:0000313" key="3">
    <source>
        <dbReference type="Proteomes" id="UP000233837"/>
    </source>
</evidence>
<proteinExistence type="predicted"/>
<organism evidence="2 3">
    <name type="scientific">Dendrobium catenatum</name>
    <dbReference type="NCBI Taxonomy" id="906689"/>
    <lineage>
        <taxon>Eukaryota</taxon>
        <taxon>Viridiplantae</taxon>
        <taxon>Streptophyta</taxon>
        <taxon>Embryophyta</taxon>
        <taxon>Tracheophyta</taxon>
        <taxon>Spermatophyta</taxon>
        <taxon>Magnoliopsida</taxon>
        <taxon>Liliopsida</taxon>
        <taxon>Asparagales</taxon>
        <taxon>Orchidaceae</taxon>
        <taxon>Epidendroideae</taxon>
        <taxon>Malaxideae</taxon>
        <taxon>Dendrobiinae</taxon>
        <taxon>Dendrobium</taxon>
    </lineage>
</organism>
<evidence type="ECO:0000256" key="1">
    <source>
        <dbReference type="SAM" id="MobiDB-lite"/>
    </source>
</evidence>
<reference evidence="2 3" key="1">
    <citation type="journal article" date="2016" name="Sci. Rep.">
        <title>The Dendrobium catenatum Lindl. genome sequence provides insights into polysaccharide synthase, floral development and adaptive evolution.</title>
        <authorList>
            <person name="Zhang G.Q."/>
            <person name="Xu Q."/>
            <person name="Bian C."/>
            <person name="Tsai W.C."/>
            <person name="Yeh C.M."/>
            <person name="Liu K.W."/>
            <person name="Yoshida K."/>
            <person name="Zhang L.S."/>
            <person name="Chang S.B."/>
            <person name="Chen F."/>
            <person name="Shi Y."/>
            <person name="Su Y.Y."/>
            <person name="Zhang Y.Q."/>
            <person name="Chen L.J."/>
            <person name="Yin Y."/>
            <person name="Lin M."/>
            <person name="Huang H."/>
            <person name="Deng H."/>
            <person name="Wang Z.W."/>
            <person name="Zhu S.L."/>
            <person name="Zhao X."/>
            <person name="Deng C."/>
            <person name="Niu S.C."/>
            <person name="Huang J."/>
            <person name="Wang M."/>
            <person name="Liu G.H."/>
            <person name="Yang H.J."/>
            <person name="Xiao X.J."/>
            <person name="Hsiao Y.Y."/>
            <person name="Wu W.L."/>
            <person name="Chen Y.Y."/>
            <person name="Mitsuda N."/>
            <person name="Ohme-Takagi M."/>
            <person name="Luo Y.B."/>
            <person name="Van de Peer Y."/>
            <person name="Liu Z.J."/>
        </authorList>
    </citation>
    <scope>NUCLEOTIDE SEQUENCE [LARGE SCALE GENOMIC DNA]</scope>
    <source>
        <tissue evidence="2">The whole plant</tissue>
    </source>
</reference>
<feature type="compositionally biased region" description="Low complexity" evidence="1">
    <location>
        <begin position="151"/>
        <end position="162"/>
    </location>
</feature>
<evidence type="ECO:0000313" key="2">
    <source>
        <dbReference type="EMBL" id="PKU68765.1"/>
    </source>
</evidence>
<accession>A0A2I0VZD8</accession>
<feature type="compositionally biased region" description="Low complexity" evidence="1">
    <location>
        <begin position="90"/>
        <end position="125"/>
    </location>
</feature>
<name>A0A2I0VZD8_9ASPA</name>